<dbReference type="SUPFAM" id="SSF57850">
    <property type="entry name" value="RING/U-box"/>
    <property type="match status" value="1"/>
</dbReference>
<dbReference type="InterPro" id="IPR013083">
    <property type="entry name" value="Znf_RING/FYVE/PHD"/>
</dbReference>
<keyword evidence="1" id="KW-0862">Zinc</keyword>
<dbReference type="AlphaFoldDB" id="A0AAD7UE02"/>
<keyword evidence="1" id="KW-0863">Zinc-finger</keyword>
<reference evidence="4" key="1">
    <citation type="submission" date="2023-01" db="EMBL/GenBank/DDBJ databases">
        <title>Metagenome sequencing of chrysophaentin producing Chrysophaeum taylorii.</title>
        <authorList>
            <person name="Davison J."/>
            <person name="Bewley C."/>
        </authorList>
    </citation>
    <scope>NUCLEOTIDE SEQUENCE</scope>
    <source>
        <strain evidence="4">NIES-1699</strain>
    </source>
</reference>
<feature type="domain" description="RING-type" evidence="3">
    <location>
        <begin position="4"/>
        <end position="39"/>
    </location>
</feature>
<organism evidence="4 5">
    <name type="scientific">Chrysophaeum taylorii</name>
    <dbReference type="NCBI Taxonomy" id="2483200"/>
    <lineage>
        <taxon>Eukaryota</taxon>
        <taxon>Sar</taxon>
        <taxon>Stramenopiles</taxon>
        <taxon>Ochrophyta</taxon>
        <taxon>Pelagophyceae</taxon>
        <taxon>Pelagomonadales</taxon>
        <taxon>Pelagomonadaceae</taxon>
        <taxon>Chrysophaeum</taxon>
    </lineage>
</organism>
<keyword evidence="1" id="KW-0479">Metal-binding</keyword>
<feature type="region of interest" description="Disordered" evidence="2">
    <location>
        <begin position="49"/>
        <end position="91"/>
    </location>
</feature>
<dbReference type="Gene3D" id="3.30.40.10">
    <property type="entry name" value="Zinc/RING finger domain, C3HC4 (zinc finger)"/>
    <property type="match status" value="1"/>
</dbReference>
<evidence type="ECO:0000256" key="1">
    <source>
        <dbReference type="PROSITE-ProRule" id="PRU00175"/>
    </source>
</evidence>
<dbReference type="Pfam" id="PF13920">
    <property type="entry name" value="zf-C3HC4_3"/>
    <property type="match status" value="1"/>
</dbReference>
<gene>
    <name evidence="4" type="ORF">CTAYLR_009049</name>
</gene>
<evidence type="ECO:0000256" key="2">
    <source>
        <dbReference type="SAM" id="MobiDB-lite"/>
    </source>
</evidence>
<evidence type="ECO:0000313" key="5">
    <source>
        <dbReference type="Proteomes" id="UP001230188"/>
    </source>
</evidence>
<protein>
    <recommendedName>
        <fullName evidence="3">RING-type domain-containing protein</fullName>
    </recommendedName>
</protein>
<accession>A0AAD7UE02</accession>
<dbReference type="EMBL" id="JAQMWT010000400">
    <property type="protein sequence ID" value="KAJ8601834.1"/>
    <property type="molecule type" value="Genomic_DNA"/>
</dbReference>
<dbReference type="Proteomes" id="UP001230188">
    <property type="component" value="Unassembled WGS sequence"/>
</dbReference>
<evidence type="ECO:0000313" key="4">
    <source>
        <dbReference type="EMBL" id="KAJ8601834.1"/>
    </source>
</evidence>
<feature type="compositionally biased region" description="Low complexity" evidence="2">
    <location>
        <begin position="76"/>
        <end position="85"/>
    </location>
</feature>
<proteinExistence type="predicted"/>
<sequence>MVECAICFEPRALVRIDPCAHDLYCRECLKQLSDCPMCRTRVIRLLPKNGDDDDDDLKEEQQRKPQRPNRAPPPNNNNNNNNNNRRSGRSALPKKRTILQMIRAGDIVPGEGFLTVKDVDGFRGEILGNGQFLIPEWNGRARKVDTPAAFATEVFKRAGHSKKSTGWKAIVYHPPAFPRRVPKLLEEVRDQGYPRPRAAPSSI</sequence>
<evidence type="ECO:0000259" key="3">
    <source>
        <dbReference type="PROSITE" id="PS50089"/>
    </source>
</evidence>
<dbReference type="InterPro" id="IPR001841">
    <property type="entry name" value="Znf_RING"/>
</dbReference>
<keyword evidence="5" id="KW-1185">Reference proteome</keyword>
<dbReference type="SMART" id="SM00184">
    <property type="entry name" value="RING"/>
    <property type="match status" value="1"/>
</dbReference>
<comment type="caution">
    <text evidence="4">The sequence shown here is derived from an EMBL/GenBank/DDBJ whole genome shotgun (WGS) entry which is preliminary data.</text>
</comment>
<dbReference type="PROSITE" id="PS50089">
    <property type="entry name" value="ZF_RING_2"/>
    <property type="match status" value="1"/>
</dbReference>
<dbReference type="GO" id="GO:0008270">
    <property type="term" value="F:zinc ion binding"/>
    <property type="evidence" value="ECO:0007669"/>
    <property type="project" value="UniProtKB-KW"/>
</dbReference>
<name>A0AAD7UE02_9STRA</name>